<keyword evidence="2" id="KW-0472">Membrane</keyword>
<dbReference type="Gene3D" id="3.30.70.270">
    <property type="match status" value="1"/>
</dbReference>
<feature type="region of interest" description="Disordered" evidence="1">
    <location>
        <begin position="368"/>
        <end position="390"/>
    </location>
</feature>
<name>A0A2S2CQA2_9PROT</name>
<evidence type="ECO:0000313" key="4">
    <source>
        <dbReference type="EMBL" id="AWK86560.1"/>
    </source>
</evidence>
<feature type="domain" description="GGDEF" evidence="3">
    <location>
        <begin position="243"/>
        <end position="378"/>
    </location>
</feature>
<dbReference type="GO" id="GO:0003824">
    <property type="term" value="F:catalytic activity"/>
    <property type="evidence" value="ECO:0007669"/>
    <property type="project" value="UniProtKB-ARBA"/>
</dbReference>
<keyword evidence="2" id="KW-1133">Transmembrane helix</keyword>
<evidence type="ECO:0000313" key="5">
    <source>
        <dbReference type="Proteomes" id="UP000245629"/>
    </source>
</evidence>
<dbReference type="Proteomes" id="UP000245629">
    <property type="component" value="Chromosome 2"/>
</dbReference>
<proteinExistence type="predicted"/>
<dbReference type="PANTHER" id="PTHR46663">
    <property type="entry name" value="DIGUANYLATE CYCLASE DGCT-RELATED"/>
    <property type="match status" value="1"/>
</dbReference>
<dbReference type="EMBL" id="CP029353">
    <property type="protein sequence ID" value="AWK86560.1"/>
    <property type="molecule type" value="Genomic_DNA"/>
</dbReference>
<gene>
    <name evidence="4" type="ORF">DEW08_10185</name>
</gene>
<dbReference type="InterPro" id="IPR000160">
    <property type="entry name" value="GGDEF_dom"/>
</dbReference>
<dbReference type="AlphaFoldDB" id="A0A2S2CQA2"/>
<evidence type="ECO:0000256" key="2">
    <source>
        <dbReference type="SAM" id="Phobius"/>
    </source>
</evidence>
<feature type="compositionally biased region" description="Basic residues" evidence="1">
    <location>
        <begin position="368"/>
        <end position="377"/>
    </location>
</feature>
<feature type="transmembrane region" description="Helical" evidence="2">
    <location>
        <begin position="139"/>
        <end position="161"/>
    </location>
</feature>
<dbReference type="SUPFAM" id="SSF55073">
    <property type="entry name" value="Nucleotide cyclase"/>
    <property type="match status" value="1"/>
</dbReference>
<evidence type="ECO:0000256" key="1">
    <source>
        <dbReference type="SAM" id="MobiDB-lite"/>
    </source>
</evidence>
<keyword evidence="5" id="KW-1185">Reference proteome</keyword>
<dbReference type="SMART" id="SM00267">
    <property type="entry name" value="GGDEF"/>
    <property type="match status" value="1"/>
</dbReference>
<dbReference type="FunFam" id="3.30.70.270:FF:000001">
    <property type="entry name" value="Diguanylate cyclase domain protein"/>
    <property type="match status" value="1"/>
</dbReference>
<dbReference type="CDD" id="cd12915">
    <property type="entry name" value="PDC2_DGC_like"/>
    <property type="match status" value="1"/>
</dbReference>
<dbReference type="NCBIfam" id="TIGR00254">
    <property type="entry name" value="GGDEF"/>
    <property type="match status" value="1"/>
</dbReference>
<dbReference type="InterPro" id="IPR052163">
    <property type="entry name" value="DGC-Regulatory_Protein"/>
</dbReference>
<accession>A0A2S2CQA2</accession>
<reference evidence="5" key="1">
    <citation type="submission" date="2018-05" db="EMBL/GenBank/DDBJ databases">
        <title>Azospirillum thermophila sp. nov., a novel isolated from hot spring.</title>
        <authorList>
            <person name="Zhao Z."/>
        </authorList>
    </citation>
    <scope>NUCLEOTIDE SEQUENCE [LARGE SCALE GENOMIC DNA]</scope>
    <source>
        <strain evidence="5">CFH 70021</strain>
    </source>
</reference>
<dbReference type="Pfam" id="PF00990">
    <property type="entry name" value="GGDEF"/>
    <property type="match status" value="1"/>
</dbReference>
<dbReference type="CDD" id="cd01949">
    <property type="entry name" value="GGDEF"/>
    <property type="match status" value="1"/>
</dbReference>
<dbReference type="KEGG" id="azz:DEW08_10185"/>
<dbReference type="InterPro" id="IPR043128">
    <property type="entry name" value="Rev_trsase/Diguanyl_cyclase"/>
</dbReference>
<evidence type="ECO:0000259" key="3">
    <source>
        <dbReference type="PROSITE" id="PS50887"/>
    </source>
</evidence>
<protein>
    <recommendedName>
        <fullName evidence="3">GGDEF domain-containing protein</fullName>
    </recommendedName>
</protein>
<feature type="compositionally biased region" description="Basic and acidic residues" evidence="1">
    <location>
        <begin position="378"/>
        <end position="390"/>
    </location>
</feature>
<keyword evidence="2" id="KW-0812">Transmembrane</keyword>
<sequence>MAPGGGERPALAAGLPILSRKGAVEHVILTGIDLEWMSGISQEIARSTGGAVALVASDGTVITRVPDAQSFSGRMMADHPVIAHAIRNTKGTVDGTGLDAVPRIHGFARLPASDSTLIVGIARDDVVGPINAEVMTSAAVVLAVVLGITVGVWFLMDVLVLRGLRHLQQSAARLSTGQIDGLSPCAPGGIPALEVGKAVQAVRRMGQTLHTVAFTDPLTGLANRRFFDAFVERCEALPPEERTPQAILCIDLDGFKPVNDRYGHAVGDAVLKAVASRLMRCVREVDQVVRFGGDEFAILLDMADQPDEEQALRVAERVVKALSVPVKAEGVELQIGCSVGIAVWPTDDRRFDTVLRYADQALYSAKRRGRGQARRHRDLVEEREQRPDAV</sequence>
<dbReference type="PANTHER" id="PTHR46663:SF2">
    <property type="entry name" value="GGDEF DOMAIN-CONTAINING PROTEIN"/>
    <property type="match status" value="1"/>
</dbReference>
<dbReference type="Gene3D" id="3.30.450.20">
    <property type="entry name" value="PAS domain"/>
    <property type="match status" value="1"/>
</dbReference>
<dbReference type="PROSITE" id="PS50887">
    <property type="entry name" value="GGDEF"/>
    <property type="match status" value="1"/>
</dbReference>
<organism evidence="4 5">
    <name type="scientific">Azospirillum thermophilum</name>
    <dbReference type="NCBI Taxonomy" id="2202148"/>
    <lineage>
        <taxon>Bacteria</taxon>
        <taxon>Pseudomonadati</taxon>
        <taxon>Pseudomonadota</taxon>
        <taxon>Alphaproteobacteria</taxon>
        <taxon>Rhodospirillales</taxon>
        <taxon>Azospirillaceae</taxon>
        <taxon>Azospirillum</taxon>
    </lineage>
</organism>
<dbReference type="InterPro" id="IPR029787">
    <property type="entry name" value="Nucleotide_cyclase"/>
</dbReference>